<dbReference type="InterPro" id="IPR006748">
    <property type="entry name" value="NH2Glyco/OHUrea_AB-resist_kin"/>
</dbReference>
<organism evidence="1 2">
    <name type="scientific">Saccharothrix hoggarensis</name>
    <dbReference type="NCBI Taxonomy" id="913853"/>
    <lineage>
        <taxon>Bacteria</taxon>
        <taxon>Bacillati</taxon>
        <taxon>Actinomycetota</taxon>
        <taxon>Actinomycetes</taxon>
        <taxon>Pseudonocardiales</taxon>
        <taxon>Pseudonocardiaceae</taxon>
        <taxon>Saccharothrix</taxon>
    </lineage>
</organism>
<dbReference type="Proteomes" id="UP001597168">
    <property type="component" value="Unassembled WGS sequence"/>
</dbReference>
<dbReference type="InterPro" id="IPR011009">
    <property type="entry name" value="Kinase-like_dom_sf"/>
</dbReference>
<dbReference type="Pfam" id="PF04655">
    <property type="entry name" value="APH_6_hur"/>
    <property type="match status" value="1"/>
</dbReference>
<dbReference type="EMBL" id="JBHTLK010000024">
    <property type="protein sequence ID" value="MFD1146975.1"/>
    <property type="molecule type" value="Genomic_DNA"/>
</dbReference>
<protein>
    <submittedName>
        <fullName evidence="1">Aminoglycoside phosphotransferase family protein</fullName>
    </submittedName>
</protein>
<sequence length="286" mass="30182">MDVEEITGRLALRFGPSVAGWSARAPEVAADLAGRWGLALGEDLPQGASSVVVACTRADGAPAVVKLSPDHRFLAEQGAVLRLFGPSGRVPAVPAEEPGALLMEAVRPGTMADELPVPPSPEEWAGLVASLHGVRRPEGDWLDLRDRCEEFFARIGRRLADPAVAAHVGERDWDRALTRCRALLDAQPRVLLHGDLHLGNVLDGGARGLVAIDPRACVGDPCFDIVDYVLDAAGRDGVAARVERVAAAAGLDADRLHAWSRALAPVIAVSRLDDEPALAELLSLAA</sequence>
<evidence type="ECO:0000313" key="1">
    <source>
        <dbReference type="EMBL" id="MFD1146975.1"/>
    </source>
</evidence>
<dbReference type="Gene3D" id="3.90.1200.10">
    <property type="match status" value="1"/>
</dbReference>
<dbReference type="RefSeq" id="WP_380721654.1">
    <property type="nucleotide sequence ID" value="NZ_JBHTLK010000024.1"/>
</dbReference>
<reference evidence="2" key="1">
    <citation type="journal article" date="2019" name="Int. J. Syst. Evol. Microbiol.">
        <title>The Global Catalogue of Microorganisms (GCM) 10K type strain sequencing project: providing services to taxonomists for standard genome sequencing and annotation.</title>
        <authorList>
            <consortium name="The Broad Institute Genomics Platform"/>
            <consortium name="The Broad Institute Genome Sequencing Center for Infectious Disease"/>
            <person name="Wu L."/>
            <person name="Ma J."/>
        </authorList>
    </citation>
    <scope>NUCLEOTIDE SEQUENCE [LARGE SCALE GENOMIC DNA]</scope>
    <source>
        <strain evidence="2">CCUG 60214</strain>
    </source>
</reference>
<gene>
    <name evidence="1" type="ORF">ACFQ3T_07550</name>
</gene>
<dbReference type="SUPFAM" id="SSF56112">
    <property type="entry name" value="Protein kinase-like (PK-like)"/>
    <property type="match status" value="1"/>
</dbReference>
<comment type="caution">
    <text evidence="1">The sequence shown here is derived from an EMBL/GenBank/DDBJ whole genome shotgun (WGS) entry which is preliminary data.</text>
</comment>
<accession>A0ABW3QQW7</accession>
<evidence type="ECO:0000313" key="2">
    <source>
        <dbReference type="Proteomes" id="UP001597168"/>
    </source>
</evidence>
<name>A0ABW3QQW7_9PSEU</name>
<proteinExistence type="predicted"/>
<keyword evidence="2" id="KW-1185">Reference proteome</keyword>